<name>A0A316G878_9RHOB</name>
<feature type="transmembrane region" description="Helical" evidence="1">
    <location>
        <begin position="104"/>
        <end position="130"/>
    </location>
</feature>
<feature type="transmembrane region" description="Helical" evidence="1">
    <location>
        <begin position="59"/>
        <end position="77"/>
    </location>
</feature>
<proteinExistence type="predicted"/>
<evidence type="ECO:0000256" key="1">
    <source>
        <dbReference type="SAM" id="Phobius"/>
    </source>
</evidence>
<evidence type="ECO:0000313" key="3">
    <source>
        <dbReference type="Proteomes" id="UP000245390"/>
    </source>
</evidence>
<keyword evidence="1" id="KW-0472">Membrane</keyword>
<keyword evidence="1" id="KW-1133">Transmembrane helix</keyword>
<dbReference type="Proteomes" id="UP000245390">
    <property type="component" value="Unassembled WGS sequence"/>
</dbReference>
<keyword evidence="1" id="KW-0812">Transmembrane</keyword>
<gene>
    <name evidence="2" type="ORF">C8D95_103410</name>
</gene>
<sequence length="134" mass="14911">MTDQGHQTNQDRKEFSDEAGSLWRIALAPSVWAGHFVLCYASVSLACVRGLLPIEATRLSLIAVSVIVLVVFVWQGWRAWRQWAPERGHPSALSEGKAEDRHRFLGHATFLLTLISGIATVYTTLPLLLLEGCR</sequence>
<accession>A0A316G878</accession>
<comment type="caution">
    <text evidence="2">The sequence shown here is derived from an EMBL/GenBank/DDBJ whole genome shotgun (WGS) entry which is preliminary data.</text>
</comment>
<keyword evidence="3" id="KW-1185">Reference proteome</keyword>
<dbReference type="KEGG" id="salo:EF888_10255"/>
<feature type="transmembrane region" description="Helical" evidence="1">
    <location>
        <begin position="32"/>
        <end position="52"/>
    </location>
</feature>
<dbReference type="RefSeq" id="WP_109758911.1">
    <property type="nucleotide sequence ID" value="NZ_CP034588.1"/>
</dbReference>
<evidence type="ECO:0000313" key="2">
    <source>
        <dbReference type="EMBL" id="PWK57171.1"/>
    </source>
</evidence>
<dbReference type="EMBL" id="QGGV01000003">
    <property type="protein sequence ID" value="PWK57171.1"/>
    <property type="molecule type" value="Genomic_DNA"/>
</dbReference>
<protein>
    <submittedName>
        <fullName evidence="2">Uncharacterized protein</fullName>
    </submittedName>
</protein>
<dbReference type="OrthoDB" id="7264282at2"/>
<reference evidence="2 3" key="1">
    <citation type="submission" date="2018-05" db="EMBL/GenBank/DDBJ databases">
        <title>Genomic Encyclopedia of Type Strains, Phase IV (KMG-IV): sequencing the most valuable type-strain genomes for metagenomic binning, comparative biology and taxonomic classification.</title>
        <authorList>
            <person name="Goeker M."/>
        </authorList>
    </citation>
    <scope>NUCLEOTIDE SEQUENCE [LARGE SCALE GENOMIC DNA]</scope>
    <source>
        <strain evidence="2 3">DSM 103371</strain>
    </source>
</reference>
<dbReference type="AlphaFoldDB" id="A0A316G878"/>
<organism evidence="2 3">
    <name type="scientific">Silicimonas algicola</name>
    <dbReference type="NCBI Taxonomy" id="1826607"/>
    <lineage>
        <taxon>Bacteria</taxon>
        <taxon>Pseudomonadati</taxon>
        <taxon>Pseudomonadota</taxon>
        <taxon>Alphaproteobacteria</taxon>
        <taxon>Rhodobacterales</taxon>
        <taxon>Paracoccaceae</taxon>
    </lineage>
</organism>